<evidence type="ECO:0000256" key="1">
    <source>
        <dbReference type="SAM" id="MobiDB-lite"/>
    </source>
</evidence>
<organism evidence="2 3">
    <name type="scientific">Alteromonas australica</name>
    <dbReference type="NCBI Taxonomy" id="589873"/>
    <lineage>
        <taxon>Bacteria</taxon>
        <taxon>Pseudomonadati</taxon>
        <taxon>Pseudomonadota</taxon>
        <taxon>Gammaproteobacteria</taxon>
        <taxon>Alteromonadales</taxon>
        <taxon>Alteromonadaceae</taxon>
        <taxon>Alteromonas/Salinimonas group</taxon>
        <taxon>Alteromonas</taxon>
    </lineage>
</organism>
<dbReference type="Proteomes" id="UP000263517">
    <property type="component" value="Unassembled WGS sequence"/>
</dbReference>
<feature type="compositionally biased region" description="Polar residues" evidence="1">
    <location>
        <begin position="87"/>
        <end position="98"/>
    </location>
</feature>
<reference evidence="2 3" key="1">
    <citation type="journal article" date="2018" name="Nat. Biotechnol.">
        <title>A standardized bacterial taxonomy based on genome phylogeny substantially revises the tree of life.</title>
        <authorList>
            <person name="Parks D.H."/>
            <person name="Chuvochina M."/>
            <person name="Waite D.W."/>
            <person name="Rinke C."/>
            <person name="Skarshewski A."/>
            <person name="Chaumeil P.A."/>
            <person name="Hugenholtz P."/>
        </authorList>
    </citation>
    <scope>NUCLEOTIDE SEQUENCE [LARGE SCALE GENOMIC DNA]</scope>
    <source>
        <strain evidence="2">UBA11978</strain>
    </source>
</reference>
<sequence>MSRAFDSAFEIIKMNHLKATYGAVALFDSILMKAREDEILRKNLEDYMQMSMAELTALPPDEKEYAFNLIQAARAGVNPSPPPNPENLVSTEDPQGQATMPKKPMTKALDAFFNAEFIKKNVVGMQETGRTNTPVQYKMPPAIASMAQRPQVPEMMTQTMDVPTQAPGMFGRFKAPVMQQHTTEIPTGHTVTGGPATMNVQQNPENPMAGVGNMGQMMPAPGAAVERMPRPSPFKSLDYPPRQSFAGQGYTVSDAGEFVRPKNPYEGERLRQNFEEKLKLPVGESRYAGDNLANPIPLQQGAADQFTQYEYVPKANF</sequence>
<name>A0A350NYU9_9ALTE</name>
<proteinExistence type="predicted"/>
<gene>
    <name evidence="2" type="ORF">DCW74_00590</name>
</gene>
<evidence type="ECO:0000313" key="3">
    <source>
        <dbReference type="Proteomes" id="UP000263517"/>
    </source>
</evidence>
<accession>A0A350NYU9</accession>
<comment type="caution">
    <text evidence="2">The sequence shown here is derived from an EMBL/GenBank/DDBJ whole genome shotgun (WGS) entry which is preliminary data.</text>
</comment>
<protein>
    <submittedName>
        <fullName evidence="2">Uncharacterized protein</fullName>
    </submittedName>
</protein>
<dbReference type="AlphaFoldDB" id="A0A350NYU9"/>
<feature type="region of interest" description="Disordered" evidence="1">
    <location>
        <begin position="76"/>
        <end position="101"/>
    </location>
</feature>
<dbReference type="EMBL" id="DNAN01000022">
    <property type="protein sequence ID" value="HAW74216.1"/>
    <property type="molecule type" value="Genomic_DNA"/>
</dbReference>
<evidence type="ECO:0000313" key="2">
    <source>
        <dbReference type="EMBL" id="HAW74216.1"/>
    </source>
</evidence>